<keyword evidence="5 19" id="KW-0813">Transport</keyword>
<keyword evidence="9" id="KW-0808">Transferase</keyword>
<dbReference type="Gene3D" id="3.30.420.40">
    <property type="match status" value="2"/>
</dbReference>
<comment type="function">
    <text evidence="16">tRNA nucleus export receptor which facilitates tRNA translocation across the nuclear pore complex. Involved in pre-tRNA splicing, probably by affecting the interaction of pre-tRNA with splicing endonuclease.</text>
</comment>
<dbReference type="GO" id="GO:0004856">
    <property type="term" value="F:D-xylulokinase activity"/>
    <property type="evidence" value="ECO:0007669"/>
    <property type="project" value="UniProtKB-EC"/>
</dbReference>
<dbReference type="FunFam" id="3.30.420.40:FF:000118">
    <property type="entry name" value="Xylulose kinase 2"/>
    <property type="match status" value="1"/>
</dbReference>
<evidence type="ECO:0000259" key="20">
    <source>
        <dbReference type="Pfam" id="PF00370"/>
    </source>
</evidence>
<evidence type="ECO:0000256" key="7">
    <source>
        <dbReference type="ARBA" id="ARBA00022555"/>
    </source>
</evidence>
<dbReference type="InterPro" id="IPR018484">
    <property type="entry name" value="FGGY_N"/>
</dbReference>
<evidence type="ECO:0000259" key="22">
    <source>
        <dbReference type="Pfam" id="PF08389"/>
    </source>
</evidence>
<evidence type="ECO:0000256" key="3">
    <source>
        <dbReference type="ARBA" id="ARBA00009466"/>
    </source>
</evidence>
<evidence type="ECO:0000256" key="14">
    <source>
        <dbReference type="ARBA" id="ARBA00022884"/>
    </source>
</evidence>
<dbReference type="InterPro" id="IPR016024">
    <property type="entry name" value="ARM-type_fold"/>
</dbReference>
<dbReference type="PANTHER" id="PTHR15952:SF11">
    <property type="entry name" value="EXPORTIN-T"/>
    <property type="match status" value="1"/>
</dbReference>
<dbReference type="Proteomes" id="UP000214365">
    <property type="component" value="Unassembled WGS sequence"/>
</dbReference>
<comment type="catalytic activity">
    <reaction evidence="18">
        <text>D-xylulose + ATP = D-xylulose 5-phosphate + ADP + H(+)</text>
        <dbReference type="Rhea" id="RHEA:10964"/>
        <dbReference type="ChEBI" id="CHEBI:15378"/>
        <dbReference type="ChEBI" id="CHEBI:17140"/>
        <dbReference type="ChEBI" id="CHEBI:30616"/>
        <dbReference type="ChEBI" id="CHEBI:57737"/>
        <dbReference type="ChEBI" id="CHEBI:456216"/>
        <dbReference type="EC" id="2.7.1.17"/>
    </reaction>
</comment>
<feature type="domain" description="Carbohydrate kinase FGGY C-terminal" evidence="21">
    <location>
        <begin position="299"/>
        <end position="514"/>
    </location>
</feature>
<evidence type="ECO:0000256" key="1">
    <source>
        <dbReference type="ARBA" id="ARBA00004496"/>
    </source>
</evidence>
<dbReference type="RefSeq" id="XP_020119621.1">
    <property type="nucleotide sequence ID" value="XM_020267434.1"/>
</dbReference>
<keyword evidence="13" id="KW-0067">ATP-binding</keyword>
<evidence type="ECO:0000259" key="21">
    <source>
        <dbReference type="Pfam" id="PF02782"/>
    </source>
</evidence>
<evidence type="ECO:0000256" key="16">
    <source>
        <dbReference type="ARBA" id="ARBA00025147"/>
    </source>
</evidence>
<evidence type="ECO:0000256" key="12">
    <source>
        <dbReference type="ARBA" id="ARBA00022777"/>
    </source>
</evidence>
<keyword evidence="15 19" id="KW-0539">Nucleus</keyword>
<evidence type="ECO:0000256" key="11">
    <source>
        <dbReference type="ARBA" id="ARBA00022741"/>
    </source>
</evidence>
<proteinExistence type="inferred from homology"/>
<feature type="domain" description="Carbohydrate kinase FGGY N-terminal" evidence="20">
    <location>
        <begin position="135"/>
        <end position="236"/>
    </location>
</feature>
<dbReference type="InterPro" id="IPR011989">
    <property type="entry name" value="ARM-like"/>
</dbReference>
<feature type="domain" description="Exportin-T C-terminal" evidence="23">
    <location>
        <begin position="900"/>
        <end position="1581"/>
    </location>
</feature>
<keyword evidence="25" id="KW-1185">Reference proteome</keyword>
<evidence type="ECO:0000313" key="25">
    <source>
        <dbReference type="Proteomes" id="UP000214365"/>
    </source>
</evidence>
<dbReference type="PANTHER" id="PTHR15952">
    <property type="entry name" value="EXPORTIN-T/LOS1"/>
    <property type="match status" value="1"/>
</dbReference>
<dbReference type="GO" id="GO:0000049">
    <property type="term" value="F:tRNA binding"/>
    <property type="evidence" value="ECO:0007669"/>
    <property type="project" value="UniProtKB-UniRule"/>
</dbReference>
<dbReference type="InterPro" id="IPR040017">
    <property type="entry name" value="XPOT"/>
</dbReference>
<keyword evidence="14 19" id="KW-0694">RNA-binding</keyword>
<evidence type="ECO:0000256" key="4">
    <source>
        <dbReference type="ARBA" id="ARBA00018928"/>
    </source>
</evidence>
<dbReference type="Pfam" id="PF19282">
    <property type="entry name" value="Exportin-T"/>
    <property type="match status" value="1"/>
</dbReference>
<keyword evidence="8" id="KW-0119">Carbohydrate metabolism</keyword>
<keyword evidence="11" id="KW-0547">Nucleotide-binding</keyword>
<sequence>MATKSPLYLGFDLSTQQLKGLVVSSELKVEYEAKFDFDAHSRGFDIKKGVMTNEAEHEVFAPVALWLQALDWVLTNLKEQGLDFTRVKGISAAGQQHGSVYWSRDAGRLLRDLDSNKSLQDQLAGAFSHPFSPNWQDASTQKECDEFDAYLGGPEVLAQVTGSKAHHRFTGPQILRFQRKYSEQYKKTWRISLVSSFIASLFLGDIAPFDISDVCGMNLWNIKAGSWDDRLLKLCAGKFGIDDLKQKLGDVPDDGGLHLGKIHKYFVERYSFSSDCTIIPSTGDNPSTILALPLKPSDAMVSLGTSTTFLMSTPVYKPDPATHFFNHPTTPGLHMFMLCYKNGGLAREHVRDAIDKKQAGGSAADGPWANFDKALLEVPALGQRTKSDSMKMGLFFPRPEIVPNLRAGQWRFNYNPQEQSLEETTSGWDIPTDEARAIVESQFLSLRLRSRGLTTVPAEGLPPQPKRVYLVGGGSRNKAIAKLAGEILGGHDGVYKLDVGENACALGAAYKAVWGIERQPEQTFEDLIGKRWHEEEFVEKIADGYQPEVFNKYGVAVEGFDRMEQQVLQQEGRNQTLKSQAFEFLNQLRADPTGWQVCLAIFTRTPRHSEVTRHVALEVVNSATQSGLIDLQGLQYIKDGLMGYLRQIYAGEGATPDGAAIQNKIAQTITYLFSALYANGWESFFDDLLALTTSDPSTNIRNNPLGVVFYLRVVYSIHDEIGDVLLPRSREEQDKANTLKDLIRQRDIHKIAGSWKDILSQWQEGNDQIVEMSLKAIGGWVSWIDISLVVNQTMLDLLFQQLSRAQKSDLRNGEEKVRDAAIDVFTEIVGKKMKAEDKIDMIIFLNLDSIITQLSNSPPLNENRFTSKYDTDLAETVAKLVNITVIDIVRALDNDAVQVETKEKANNLLQTFLVHVLRFFSDDYDEICSTLIVCVLDLLSYSRKVSKSNTEIQNQHAPMLLPILKAIIAKMRYDETSSWGEEDEQTEEAEFQDLRKRLNSLQQIIATANEPLYIDVVSEVVGTTFENLRQSGGQLDWRDLDLALHEMFLFGELAVKAGGLYSKNKPNSIAAERLIAMMARMVESDIRSFNHPATQLQFMEICVRYSTFFEHHTHLMPGVLESFLQFAHHPMERVKTRSWYLFYRLVKPLKTKIGNVAETVIEALGDLLVIRAELPAEGDDGDDMSSADHESSADARFTSQLYLFEAVGALCSAPPVPGDKQVVYAQSVMNPIFVDMENNLALAKSNDERALLQIHHDIMALGTLAKGFSDSTPGSQTSISAAPTSPGISEAFGQVAEATLIALESLKGSFNVRTAGRFAFSRLVGIVGLRLLPQLPRWIDGLLTETSSKDEMALFLRLLDQIIYGFKTEIYGILDTLLTPFLQRVFAGISQSTAGTDDEIQLAELKREYLSFLLALLQNDLGSVLVSQANQSIFDSVITTIEHFIKDIDDPTTAKMAFSVLSKMANAWGGSETAKDGATQSAIPGFNQFMFTRFSPLSWALPSSAGFNSKDGQARQVLQEAGGLQQTIYAKAGSEYIDYLRGQELPGMGMGPDLVGEYLNALTQLDNKGFRSFFLSFIQRLSS</sequence>
<dbReference type="InterPro" id="IPR013598">
    <property type="entry name" value="Exportin-1/Importin-b-like"/>
</dbReference>
<dbReference type="InterPro" id="IPR018485">
    <property type="entry name" value="FGGY_C"/>
</dbReference>
<keyword evidence="12" id="KW-0418">Kinase</keyword>
<dbReference type="GO" id="GO:0005524">
    <property type="term" value="F:ATP binding"/>
    <property type="evidence" value="ECO:0007669"/>
    <property type="project" value="UniProtKB-KW"/>
</dbReference>
<comment type="similarity">
    <text evidence="3 19">Belongs to the exportin family.</text>
</comment>
<evidence type="ECO:0000256" key="15">
    <source>
        <dbReference type="ARBA" id="ARBA00023242"/>
    </source>
</evidence>
<keyword evidence="10" id="KW-0819">tRNA processing</keyword>
<dbReference type="SUPFAM" id="SSF48371">
    <property type="entry name" value="ARM repeat"/>
    <property type="match status" value="1"/>
</dbReference>
<dbReference type="Pfam" id="PF00370">
    <property type="entry name" value="FGGY_N"/>
    <property type="match status" value="1"/>
</dbReference>
<dbReference type="Pfam" id="PF08389">
    <property type="entry name" value="Xpo1"/>
    <property type="match status" value="1"/>
</dbReference>
<dbReference type="Pfam" id="PF02782">
    <property type="entry name" value="FGGY_C"/>
    <property type="match status" value="1"/>
</dbReference>
<keyword evidence="8" id="KW-0859">Xylose metabolism</keyword>
<evidence type="ECO:0000256" key="13">
    <source>
        <dbReference type="ARBA" id="ARBA00022840"/>
    </source>
</evidence>
<dbReference type="GeneID" id="31004901"/>
<dbReference type="GO" id="GO:0005643">
    <property type="term" value="C:nuclear pore"/>
    <property type="evidence" value="ECO:0007669"/>
    <property type="project" value="TreeGrafter"/>
</dbReference>
<evidence type="ECO:0000256" key="5">
    <source>
        <dbReference type="ARBA" id="ARBA00022448"/>
    </source>
</evidence>
<dbReference type="GO" id="GO:0042732">
    <property type="term" value="P:D-xylose metabolic process"/>
    <property type="evidence" value="ECO:0007669"/>
    <property type="project" value="UniProtKB-KW"/>
</dbReference>
<dbReference type="SUPFAM" id="SSF53067">
    <property type="entry name" value="Actin-like ATPase domain"/>
    <property type="match status" value="2"/>
</dbReference>
<comment type="similarity">
    <text evidence="2">Belongs to the FGGY kinase family.</text>
</comment>
<evidence type="ECO:0000313" key="24">
    <source>
        <dbReference type="EMBL" id="OKL59500.1"/>
    </source>
</evidence>
<keyword evidence="6 19" id="KW-0963">Cytoplasm</keyword>
<comment type="function">
    <text evidence="17">Highly specific D-xylulose kinase which participates in the catabolism of xylose. Xylose is a major component of hemicelluloses such as xylan. Most fungi utilize D-xylose via three enzymatic reactions, xylose reductase (XR), xylitol dehydrogenase (XDH), and xylulokinase, to form xylulose 5-phosphate, which enters pentose phosphate pathway.</text>
</comment>
<gene>
    <name evidence="24" type="ORF">UA08_05145</name>
</gene>
<dbReference type="CDD" id="cd07776">
    <property type="entry name" value="ASKHA_NBD_FGGY_SpXK-like"/>
    <property type="match status" value="1"/>
</dbReference>
<organism evidence="24 25">
    <name type="scientific">Talaromyces atroroseus</name>
    <dbReference type="NCBI Taxonomy" id="1441469"/>
    <lineage>
        <taxon>Eukaryota</taxon>
        <taxon>Fungi</taxon>
        <taxon>Dikarya</taxon>
        <taxon>Ascomycota</taxon>
        <taxon>Pezizomycotina</taxon>
        <taxon>Eurotiomycetes</taxon>
        <taxon>Eurotiomycetidae</taxon>
        <taxon>Eurotiales</taxon>
        <taxon>Trichocomaceae</taxon>
        <taxon>Talaromyces</taxon>
        <taxon>Talaromyces sect. Trachyspermi</taxon>
    </lineage>
</organism>
<dbReference type="GO" id="GO:0031267">
    <property type="term" value="F:small GTPase binding"/>
    <property type="evidence" value="ECO:0007669"/>
    <property type="project" value="InterPro"/>
</dbReference>
<dbReference type="EMBL" id="LFMY01000007">
    <property type="protein sequence ID" value="OKL59500.1"/>
    <property type="molecule type" value="Genomic_DNA"/>
</dbReference>
<feature type="domain" description="Exportin-1/Importin-beta-like" evidence="22">
    <location>
        <begin position="660"/>
        <end position="824"/>
    </location>
</feature>
<evidence type="ECO:0000256" key="18">
    <source>
        <dbReference type="ARBA" id="ARBA00048885"/>
    </source>
</evidence>
<dbReference type="GO" id="GO:0005737">
    <property type="term" value="C:cytoplasm"/>
    <property type="evidence" value="ECO:0007669"/>
    <property type="project" value="UniProtKB-SubCell"/>
</dbReference>
<dbReference type="GO" id="GO:0008033">
    <property type="term" value="P:tRNA processing"/>
    <property type="evidence" value="ECO:0007669"/>
    <property type="project" value="UniProtKB-KW"/>
</dbReference>
<evidence type="ECO:0000256" key="19">
    <source>
        <dbReference type="RuleBase" id="RU366037"/>
    </source>
</evidence>
<dbReference type="GO" id="GO:0071528">
    <property type="term" value="P:tRNA re-export from nucleus"/>
    <property type="evidence" value="ECO:0007669"/>
    <property type="project" value="UniProtKB-UniRule"/>
</dbReference>
<dbReference type="OrthoDB" id="26399at2759"/>
<evidence type="ECO:0000256" key="17">
    <source>
        <dbReference type="ARBA" id="ARBA00025184"/>
    </source>
</evidence>
<comment type="subcellular location">
    <subcellularLocation>
        <location evidence="1 19">Cytoplasm</location>
    </subcellularLocation>
    <subcellularLocation>
        <location evidence="19">Nucleus</location>
    </subcellularLocation>
    <text evidence="19">Shuttles between the nucleus and the cytoplasm.</text>
</comment>
<dbReference type="STRING" id="1441469.A0A225AFU8"/>
<evidence type="ECO:0000256" key="8">
    <source>
        <dbReference type="ARBA" id="ARBA00022629"/>
    </source>
</evidence>
<keyword evidence="7 19" id="KW-0820">tRNA-binding</keyword>
<accession>A0A225AFU8</accession>
<comment type="caution">
    <text evidence="24">The sequence shown here is derived from an EMBL/GenBank/DDBJ whole genome shotgun (WGS) entry which is preliminary data.</text>
</comment>
<evidence type="ECO:0000256" key="9">
    <source>
        <dbReference type="ARBA" id="ARBA00022679"/>
    </source>
</evidence>
<dbReference type="InterPro" id="IPR045546">
    <property type="entry name" value="Exportin-T_C"/>
</dbReference>
<dbReference type="InterPro" id="IPR042024">
    <property type="entry name" value="D-XK_euk"/>
</dbReference>
<dbReference type="Gene3D" id="1.25.10.10">
    <property type="entry name" value="Leucine-rich Repeat Variant"/>
    <property type="match status" value="1"/>
</dbReference>
<protein>
    <recommendedName>
        <fullName evidence="4 19">Exportin-T</fullName>
    </recommendedName>
    <alternativeName>
        <fullName evidence="19">Exportin(tRNA)</fullName>
    </alternativeName>
    <alternativeName>
        <fullName evidence="19">tRNA exportin</fullName>
    </alternativeName>
</protein>
<evidence type="ECO:0000259" key="23">
    <source>
        <dbReference type="Pfam" id="PF19282"/>
    </source>
</evidence>
<reference evidence="24 25" key="1">
    <citation type="submission" date="2015-06" db="EMBL/GenBank/DDBJ databases">
        <title>Talaromyces atroroseus IBT 11181 draft genome.</title>
        <authorList>
            <person name="Rasmussen K.B."/>
            <person name="Rasmussen S."/>
            <person name="Petersen B."/>
            <person name="Sicheritz-Ponten T."/>
            <person name="Mortensen U.H."/>
            <person name="Thrane U."/>
        </authorList>
    </citation>
    <scope>NUCLEOTIDE SEQUENCE [LARGE SCALE GENOMIC DNA]</scope>
    <source>
        <strain evidence="24 25">IBT 11181</strain>
    </source>
</reference>
<name>A0A225AFU8_TALAT</name>
<evidence type="ECO:0000256" key="10">
    <source>
        <dbReference type="ARBA" id="ARBA00022694"/>
    </source>
</evidence>
<dbReference type="FunFam" id="1.25.10.10:FF:000355">
    <property type="entry name" value="Exportin-T"/>
    <property type="match status" value="1"/>
</dbReference>
<evidence type="ECO:0000256" key="6">
    <source>
        <dbReference type="ARBA" id="ARBA00022490"/>
    </source>
</evidence>
<dbReference type="InterPro" id="IPR043129">
    <property type="entry name" value="ATPase_NBD"/>
</dbReference>
<evidence type="ECO:0000256" key="2">
    <source>
        <dbReference type="ARBA" id="ARBA00009156"/>
    </source>
</evidence>
<dbReference type="GO" id="GO:0016363">
    <property type="term" value="C:nuclear matrix"/>
    <property type="evidence" value="ECO:0007669"/>
    <property type="project" value="TreeGrafter"/>
</dbReference>